<sequence length="711" mass="78285">MATTMSVLIRLHYLPVLLLIFTIPNSKSYYVGVGIADITGPAAEVNMMGYANPGQTSHGIHLRQFSRAFIFAESLSSKRTVFVSLDACWSPGAVKRLVVQILKNKFGDLYTERNIAVSGTHTHGGSGGFSQYLLFDLTALGFNQQNFGALVDGTLQSIINAHENLQPADIFMNSGELLDSNINRSPTAYLNNPAEERSKYKYDVDKEMVVLKFVNQTGHGIGMISWFAVHGTSMNNTNKMLTSDNKGYASLLFEQQFNPGALPGKGTFVAAFAQSNLGDVSPNTKGPHCLDTGLPCDAITSTCNGKNELCVAFGPGKDMFESTQIIANNQYQKALELYNSAQIKITGPVDFRHSYINMTQQVVPLANGTKVQTCKPAMGYSFAAGTTDGPGAFDFKQGSNSSNPFWNLVRDLIKEPTENQKRCHFPKPILLDTGEISLPYFWQPQIVDNQILRIGQFVIIAVPGEFTTMSGRRMRDNVYLALTSQGFPADTKTVIAGLANEYADYIATYEEYQQQRYEAASTIFGPHTLEAYLQTFRSLAIQMAQGQPSPPGPTPPNQLDKQISLLPGVIFDSAPSGTQFGSVVKDAESTYTAGSTVTVTFVSANPRNDLRTGDTFLTVEHKENGDNWVVLYADANWETRFKWVQTSLILGHSQAEIMWEIPKDQIPGVYRIRHFGTSKSIIGSKTPFVGQTKEFTVVNSNNPYLYQIIQM</sequence>
<dbReference type="PANTHER" id="PTHR12670">
    <property type="entry name" value="CERAMIDASE"/>
    <property type="match status" value="1"/>
</dbReference>
<evidence type="ECO:0000313" key="12">
    <source>
        <dbReference type="Proteomes" id="UP000076420"/>
    </source>
</evidence>
<dbReference type="GO" id="GO:0042759">
    <property type="term" value="P:long-chain fatty acid biosynthetic process"/>
    <property type="evidence" value="ECO:0007669"/>
    <property type="project" value="TreeGrafter"/>
</dbReference>
<evidence type="ECO:0000313" key="11">
    <source>
        <dbReference type="EnsemblMetazoa" id="BGLB034256-PA"/>
    </source>
</evidence>
<evidence type="ECO:0000256" key="7">
    <source>
        <dbReference type="RuleBase" id="RU366019"/>
    </source>
</evidence>
<protein>
    <recommendedName>
        <fullName evidence="3 7">Neutral ceramidase</fullName>
        <ecNumber evidence="2 7">3.5.1.23</ecNumber>
    </recommendedName>
</protein>
<evidence type="ECO:0000259" key="9">
    <source>
        <dbReference type="Pfam" id="PF04734"/>
    </source>
</evidence>
<feature type="domain" description="Neutral/alkaline non-lysosomal ceramidase N-terminal" evidence="9">
    <location>
        <begin position="29"/>
        <end position="534"/>
    </location>
</feature>
<dbReference type="EC" id="3.5.1.23" evidence="2 7"/>
<feature type="active site" description="Nucleophile" evidence="5">
    <location>
        <position position="281"/>
    </location>
</feature>
<dbReference type="GO" id="GO:0046514">
    <property type="term" value="P:ceramide catabolic process"/>
    <property type="evidence" value="ECO:0007669"/>
    <property type="project" value="InterPro"/>
</dbReference>
<dbReference type="GO" id="GO:0005576">
    <property type="term" value="C:extracellular region"/>
    <property type="evidence" value="ECO:0007669"/>
    <property type="project" value="TreeGrafter"/>
</dbReference>
<evidence type="ECO:0000256" key="2">
    <source>
        <dbReference type="ARBA" id="ARBA00011891"/>
    </source>
</evidence>
<feature type="domain" description="Neutral/alkaline non-lysosomal ceramidase C-terminal" evidence="10">
    <location>
        <begin position="536"/>
        <end position="697"/>
    </location>
</feature>
<dbReference type="STRING" id="6526.A0A2C9LRS6"/>
<keyword evidence="4 7" id="KW-0378">Hydrolase</keyword>
<dbReference type="Pfam" id="PF04734">
    <property type="entry name" value="Ceramidase_alk"/>
    <property type="match status" value="1"/>
</dbReference>
<dbReference type="InterPro" id="IPR006823">
    <property type="entry name" value="Ceramidase_alk"/>
</dbReference>
<dbReference type="KEGG" id="bgt:106078246"/>
<feature type="binding site" evidence="6">
    <location>
        <position position="505"/>
    </location>
    <ligand>
        <name>Zn(2+)</name>
        <dbReference type="ChEBI" id="CHEBI:29105"/>
    </ligand>
</feature>
<dbReference type="GO" id="GO:0046512">
    <property type="term" value="P:sphingosine biosynthetic process"/>
    <property type="evidence" value="ECO:0007669"/>
    <property type="project" value="TreeGrafter"/>
</dbReference>
<dbReference type="InterPro" id="IPR031329">
    <property type="entry name" value="NEUT/ALK_ceramidase_N"/>
</dbReference>
<dbReference type="VEuPathDB" id="VectorBase:BGLAX_031447"/>
<dbReference type="GO" id="GO:0017040">
    <property type="term" value="F:N-acylsphingosine amidohydrolase activity"/>
    <property type="evidence" value="ECO:0007669"/>
    <property type="project" value="UniProtKB-UniRule"/>
</dbReference>
<evidence type="ECO:0000256" key="4">
    <source>
        <dbReference type="ARBA" id="ARBA00022801"/>
    </source>
</evidence>
<evidence type="ECO:0000256" key="1">
    <source>
        <dbReference type="ARBA" id="ARBA00009835"/>
    </source>
</evidence>
<dbReference type="Proteomes" id="UP000076420">
    <property type="component" value="Unassembled WGS sequence"/>
</dbReference>
<dbReference type="RefSeq" id="XP_013094566.2">
    <property type="nucleotide sequence ID" value="XM_013239112.2"/>
</dbReference>
<dbReference type="OrthoDB" id="191371at2759"/>
<evidence type="ECO:0000256" key="8">
    <source>
        <dbReference type="SAM" id="SignalP"/>
    </source>
</evidence>
<evidence type="ECO:0000256" key="5">
    <source>
        <dbReference type="PIRSR" id="PIRSR606823-1"/>
    </source>
</evidence>
<dbReference type="GO" id="GO:0016020">
    <property type="term" value="C:membrane"/>
    <property type="evidence" value="ECO:0007669"/>
    <property type="project" value="GOC"/>
</dbReference>
<comment type="similarity">
    <text evidence="1 7">Belongs to the neutral ceramidase family.</text>
</comment>
<dbReference type="Pfam" id="PF17048">
    <property type="entry name" value="Ceramidse_alk_C"/>
    <property type="match status" value="1"/>
</dbReference>
<feature type="binding site" evidence="6">
    <location>
        <position position="230"/>
    </location>
    <ligand>
        <name>Zn(2+)</name>
        <dbReference type="ChEBI" id="CHEBI:29105"/>
    </ligand>
</feature>
<feature type="binding site" evidence="6">
    <location>
        <position position="121"/>
    </location>
    <ligand>
        <name>Zn(2+)</name>
        <dbReference type="ChEBI" id="CHEBI:29105"/>
    </ligand>
</feature>
<accession>A0A2C9LRS6</accession>
<feature type="chain" id="PRO_5013288137" description="Neutral ceramidase" evidence="8">
    <location>
        <begin position="29"/>
        <end position="711"/>
    </location>
</feature>
<proteinExistence type="inferred from homology"/>
<gene>
    <name evidence="11" type="primary">106078246</name>
</gene>
<evidence type="ECO:0000256" key="6">
    <source>
        <dbReference type="PIRSR" id="PIRSR606823-2"/>
    </source>
</evidence>
<evidence type="ECO:0000256" key="3">
    <source>
        <dbReference type="ARBA" id="ARBA00019235"/>
    </source>
</evidence>
<reference evidence="11" key="1">
    <citation type="submission" date="2020-05" db="UniProtKB">
        <authorList>
            <consortium name="EnsemblMetazoa"/>
        </authorList>
    </citation>
    <scope>IDENTIFICATION</scope>
    <source>
        <strain evidence="11">BB02</strain>
    </source>
</reference>
<comment type="cofactor">
    <cofactor evidence="6">
        <name>Zn(2+)</name>
        <dbReference type="ChEBI" id="CHEBI:29105"/>
    </cofactor>
    <text evidence="6">Binds 1 zinc ion per subunit.</text>
</comment>
<organism evidence="11 12">
    <name type="scientific">Biomphalaria glabrata</name>
    <name type="common">Bloodfluke planorb</name>
    <name type="synonym">Freshwater snail</name>
    <dbReference type="NCBI Taxonomy" id="6526"/>
    <lineage>
        <taxon>Eukaryota</taxon>
        <taxon>Metazoa</taxon>
        <taxon>Spiralia</taxon>
        <taxon>Lophotrochozoa</taxon>
        <taxon>Mollusca</taxon>
        <taxon>Gastropoda</taxon>
        <taxon>Heterobranchia</taxon>
        <taxon>Euthyneura</taxon>
        <taxon>Panpulmonata</taxon>
        <taxon>Hygrophila</taxon>
        <taxon>Lymnaeoidea</taxon>
        <taxon>Planorbidae</taxon>
        <taxon>Biomphalaria</taxon>
    </lineage>
</organism>
<evidence type="ECO:0000259" key="10">
    <source>
        <dbReference type="Pfam" id="PF17048"/>
    </source>
</evidence>
<keyword evidence="8" id="KW-0732">Signal</keyword>
<dbReference type="PANTHER" id="PTHR12670:SF1">
    <property type="entry name" value="NEUTRAL CERAMIDASE"/>
    <property type="match status" value="1"/>
</dbReference>
<feature type="signal peptide" evidence="8">
    <location>
        <begin position="1"/>
        <end position="28"/>
    </location>
</feature>
<dbReference type="EnsemblMetazoa" id="BGLB034256-RA">
    <property type="protein sequence ID" value="BGLB034256-PA"/>
    <property type="gene ID" value="BGLB034256"/>
</dbReference>
<dbReference type="InterPro" id="IPR031331">
    <property type="entry name" value="NEUT/ALK_ceramidase_C"/>
</dbReference>
<feature type="binding site" evidence="6">
    <location>
        <position position="465"/>
    </location>
    <ligand>
        <name>Zn(2+)</name>
        <dbReference type="ChEBI" id="CHEBI:29105"/>
    </ligand>
</feature>
<dbReference type="InterPro" id="IPR038445">
    <property type="entry name" value="NCDase_C_sf"/>
</dbReference>
<name>A0A2C9LRS6_BIOGL</name>
<dbReference type="GO" id="GO:0046872">
    <property type="term" value="F:metal ion binding"/>
    <property type="evidence" value="ECO:0007669"/>
    <property type="project" value="UniProtKB-KW"/>
</dbReference>
<dbReference type="Gene3D" id="2.60.40.2300">
    <property type="entry name" value="Neutral/alkaline non-lysosomal ceramidase, C-terminal domain"/>
    <property type="match status" value="1"/>
</dbReference>
<keyword evidence="7" id="KW-0443">Lipid metabolism</keyword>
<keyword evidence="6" id="KW-0479">Metal-binding</keyword>
<dbReference type="VEuPathDB" id="VectorBase:BGLB034256"/>
<keyword evidence="6" id="KW-0862">Zinc</keyword>
<dbReference type="AlphaFoldDB" id="A0A2C9LRS6"/>
<comment type="catalytic activity">
    <reaction evidence="7">
        <text>an N-acylsphing-4-enine + H2O = sphing-4-enine + a fatty acid</text>
        <dbReference type="Rhea" id="RHEA:20856"/>
        <dbReference type="ChEBI" id="CHEBI:15377"/>
        <dbReference type="ChEBI" id="CHEBI:28868"/>
        <dbReference type="ChEBI" id="CHEBI:52639"/>
        <dbReference type="ChEBI" id="CHEBI:57756"/>
        <dbReference type="EC" id="3.5.1.23"/>
    </reaction>
</comment>
<keyword evidence="7" id="KW-0746">Sphingolipid metabolism</keyword>